<protein>
    <submittedName>
        <fullName evidence="2">Uncharacterized protein</fullName>
    </submittedName>
</protein>
<keyword evidence="3" id="KW-1185">Reference proteome</keyword>
<evidence type="ECO:0000313" key="2">
    <source>
        <dbReference type="EMBL" id="GER03171.1"/>
    </source>
</evidence>
<organism evidence="2 3">
    <name type="scientific">Iodidimonas nitroreducens</name>
    <dbReference type="NCBI Taxonomy" id="1236968"/>
    <lineage>
        <taxon>Bacteria</taxon>
        <taxon>Pseudomonadati</taxon>
        <taxon>Pseudomonadota</taxon>
        <taxon>Alphaproteobacteria</taxon>
        <taxon>Iodidimonadales</taxon>
        <taxon>Iodidimonadaceae</taxon>
        <taxon>Iodidimonas</taxon>
    </lineage>
</organism>
<evidence type="ECO:0000256" key="1">
    <source>
        <dbReference type="SAM" id="Phobius"/>
    </source>
</evidence>
<sequence>MNEHFRPGLMIFSAISGQTGQIMRPDHIESGEIDHRIMLGGNRIDPAFTPFAAAFTAFAAFATALSALLDHAGISRSGQIVSAWVMSVLHSVLVGGRG</sequence>
<keyword evidence="1" id="KW-0472">Membrane</keyword>
<reference evidence="2 3" key="1">
    <citation type="submission" date="2019-09" db="EMBL/GenBank/DDBJ databases">
        <title>NBRP : Genome information of microbial organism related human and environment.</title>
        <authorList>
            <person name="Hattori M."/>
            <person name="Oshima K."/>
            <person name="Inaba H."/>
            <person name="Suda W."/>
            <person name="Sakamoto M."/>
            <person name="Iino T."/>
            <person name="Kitahara M."/>
            <person name="Oshida Y."/>
            <person name="Iida T."/>
            <person name="Kudo T."/>
            <person name="Itoh T."/>
            <person name="Ohkuma M."/>
        </authorList>
    </citation>
    <scope>NUCLEOTIDE SEQUENCE [LARGE SCALE GENOMIC DNA]</scope>
    <source>
        <strain evidence="2 3">Q-1</strain>
    </source>
</reference>
<name>A0A5A7N4K2_9PROT</name>
<dbReference type="EMBL" id="BKCN01000003">
    <property type="protein sequence ID" value="GER03171.1"/>
    <property type="molecule type" value="Genomic_DNA"/>
</dbReference>
<dbReference type="Proteomes" id="UP000324996">
    <property type="component" value="Unassembled WGS sequence"/>
</dbReference>
<accession>A0A5A7N4K2</accession>
<gene>
    <name evidence="2" type="ORF">JCM17846_08530</name>
</gene>
<dbReference type="AlphaFoldDB" id="A0A5A7N4K2"/>
<comment type="caution">
    <text evidence="2">The sequence shown here is derived from an EMBL/GenBank/DDBJ whole genome shotgun (WGS) entry which is preliminary data.</text>
</comment>
<proteinExistence type="predicted"/>
<feature type="transmembrane region" description="Helical" evidence="1">
    <location>
        <begin position="48"/>
        <end position="69"/>
    </location>
</feature>
<keyword evidence="1" id="KW-0812">Transmembrane</keyword>
<evidence type="ECO:0000313" key="3">
    <source>
        <dbReference type="Proteomes" id="UP000324996"/>
    </source>
</evidence>
<keyword evidence="1" id="KW-1133">Transmembrane helix</keyword>